<dbReference type="Gene3D" id="3.40.50.720">
    <property type="entry name" value="NAD(P)-binding Rossmann-like Domain"/>
    <property type="match status" value="1"/>
</dbReference>
<dbReference type="InterPro" id="IPR036291">
    <property type="entry name" value="NAD(P)-bd_dom_sf"/>
</dbReference>
<dbReference type="Gene3D" id="1.10.1040.10">
    <property type="entry name" value="N-(1-d-carboxylethyl)-l-norvaline Dehydrogenase, domain 2"/>
    <property type="match status" value="1"/>
</dbReference>
<proteinExistence type="predicted"/>
<organism evidence="2 3">
    <name type="scientific">Haloactinopolyspora alba</name>
    <dbReference type="NCBI Taxonomy" id="648780"/>
    <lineage>
        <taxon>Bacteria</taxon>
        <taxon>Bacillati</taxon>
        <taxon>Actinomycetota</taxon>
        <taxon>Actinomycetes</taxon>
        <taxon>Jiangellales</taxon>
        <taxon>Jiangellaceae</taxon>
        <taxon>Haloactinopolyspora</taxon>
    </lineage>
</organism>
<comment type="caution">
    <text evidence="2">The sequence shown here is derived from an EMBL/GenBank/DDBJ whole genome shotgun (WGS) entry which is preliminary data.</text>
</comment>
<name>A0A2P8DVQ2_9ACTN</name>
<feature type="domain" description="Opine dehydrogenase" evidence="1">
    <location>
        <begin position="188"/>
        <end position="337"/>
    </location>
</feature>
<reference evidence="2 3" key="1">
    <citation type="submission" date="2018-03" db="EMBL/GenBank/DDBJ databases">
        <title>Genomic Encyclopedia of Archaeal and Bacterial Type Strains, Phase II (KMG-II): from individual species to whole genera.</title>
        <authorList>
            <person name="Goeker M."/>
        </authorList>
    </citation>
    <scope>NUCLEOTIDE SEQUENCE [LARGE SCALE GENOMIC DNA]</scope>
    <source>
        <strain evidence="2 3">DSM 45211</strain>
    </source>
</reference>
<dbReference type="RefSeq" id="WP_106538529.1">
    <property type="nucleotide sequence ID" value="NZ_ML142899.1"/>
</dbReference>
<dbReference type="InterPro" id="IPR013328">
    <property type="entry name" value="6PGD_dom2"/>
</dbReference>
<evidence type="ECO:0000313" key="3">
    <source>
        <dbReference type="Proteomes" id="UP000243528"/>
    </source>
</evidence>
<dbReference type="SUPFAM" id="SSF48179">
    <property type="entry name" value="6-phosphogluconate dehydrogenase C-terminal domain-like"/>
    <property type="match status" value="1"/>
</dbReference>
<dbReference type="PANTHER" id="PTHR38015">
    <property type="entry name" value="BLR6086 PROTEIN"/>
    <property type="match status" value="1"/>
</dbReference>
<dbReference type="OrthoDB" id="1073746at2"/>
<dbReference type="EMBL" id="PYGE01000014">
    <property type="protein sequence ID" value="PSL01281.1"/>
    <property type="molecule type" value="Genomic_DNA"/>
</dbReference>
<keyword evidence="3" id="KW-1185">Reference proteome</keyword>
<dbReference type="Proteomes" id="UP000243528">
    <property type="component" value="Unassembled WGS sequence"/>
</dbReference>
<gene>
    <name evidence="2" type="ORF">CLV30_11411</name>
</gene>
<sequence length="371" mass="38507">MSALPSTATVLGSGAGALACTVELSHHGVDVTLADLPAFASGLDTIAAAGQVVLKTPWHGAVPAPVAATSTDPAAAVGGAELIVVCVPAFGHTTFAELLAAAVVDGQRVLWVGEGGGSLVFADALRRAGRRPDVEIGETNSLPYGARVRGPGIVSASRKAGGTLVSVLGPDRGLVDTARAVWPWMSAADNVWETVLLNFNAIDHVPPIICNLGVVEGRNGKMLLWGEGASPSVARIIETLDGELFELRKALGVRNTKRYADYLVEQGFAPAGTSSFFELLQASTFSDSTFRCGPDALSSRYVTEDVPYALVLFSSIGRAVGVPTPTVDSLTHLASIALGRDLFAEGRTLARVGLDGHDRDGLVAAAEEGWW</sequence>
<dbReference type="AlphaFoldDB" id="A0A2P8DVQ2"/>
<dbReference type="GO" id="GO:0016491">
    <property type="term" value="F:oxidoreductase activity"/>
    <property type="evidence" value="ECO:0007669"/>
    <property type="project" value="InterPro"/>
</dbReference>
<dbReference type="SUPFAM" id="SSF51735">
    <property type="entry name" value="NAD(P)-binding Rossmann-fold domains"/>
    <property type="match status" value="1"/>
</dbReference>
<dbReference type="InterPro" id="IPR008927">
    <property type="entry name" value="6-PGluconate_DH-like_C_sf"/>
</dbReference>
<dbReference type="InterPro" id="IPR051729">
    <property type="entry name" value="Opine/Lysopine_DH"/>
</dbReference>
<evidence type="ECO:0000259" key="1">
    <source>
        <dbReference type="Pfam" id="PF02317"/>
    </source>
</evidence>
<protein>
    <submittedName>
        <fullName evidence="2">Opine dehydrogenase</fullName>
    </submittedName>
</protein>
<dbReference type="InterPro" id="IPR003421">
    <property type="entry name" value="Opine_DH"/>
</dbReference>
<dbReference type="Pfam" id="PF02317">
    <property type="entry name" value="Octopine_DH"/>
    <property type="match status" value="1"/>
</dbReference>
<dbReference type="PANTHER" id="PTHR38015:SF1">
    <property type="entry name" value="OPINE DEHYDROGENASE DOMAIN-CONTAINING PROTEIN"/>
    <property type="match status" value="1"/>
</dbReference>
<evidence type="ECO:0000313" key="2">
    <source>
        <dbReference type="EMBL" id="PSL01281.1"/>
    </source>
</evidence>
<accession>A0A2P8DVQ2</accession>